<keyword evidence="3 5" id="KW-0175">Coiled coil</keyword>
<dbReference type="PANTHER" id="PTHR30563:SF0">
    <property type="entry name" value="DNA RECOMBINATION PROTEIN RMUC"/>
    <property type="match status" value="1"/>
</dbReference>
<dbReference type="EMBL" id="CCSD01000109">
    <property type="protein sequence ID" value="CDZ92127.1"/>
    <property type="molecule type" value="Genomic_DNA"/>
</dbReference>
<evidence type="ECO:0000313" key="7">
    <source>
        <dbReference type="EMBL" id="CDZ92127.1"/>
    </source>
</evidence>
<dbReference type="eggNOG" id="COG1322">
    <property type="taxonomic scope" value="Bacteria"/>
</dbReference>
<proteinExistence type="inferred from homology"/>
<accession>A0A098BVA5</accession>
<comment type="similarity">
    <text evidence="2">Belongs to the RmuC family.</text>
</comment>
<gene>
    <name evidence="7" type="ORF">RHRU231_930006</name>
</gene>
<comment type="function">
    <text evidence="1">Involved in DNA recombination.</text>
</comment>
<evidence type="ECO:0000256" key="4">
    <source>
        <dbReference type="ARBA" id="ARBA00023172"/>
    </source>
</evidence>
<dbReference type="Proteomes" id="UP000042997">
    <property type="component" value="Unassembled WGS sequence"/>
</dbReference>
<evidence type="ECO:0000256" key="2">
    <source>
        <dbReference type="ARBA" id="ARBA00009840"/>
    </source>
</evidence>
<dbReference type="Pfam" id="PF02646">
    <property type="entry name" value="RmuC"/>
    <property type="match status" value="1"/>
</dbReference>
<organism evidence="7 8">
    <name type="scientific">Rhodococcus ruber</name>
    <dbReference type="NCBI Taxonomy" id="1830"/>
    <lineage>
        <taxon>Bacteria</taxon>
        <taxon>Bacillati</taxon>
        <taxon>Actinomycetota</taxon>
        <taxon>Actinomycetes</taxon>
        <taxon>Mycobacteriales</taxon>
        <taxon>Nocardiaceae</taxon>
        <taxon>Rhodococcus</taxon>
    </lineage>
</organism>
<name>A0A098BVA5_9NOCA</name>
<evidence type="ECO:0000256" key="1">
    <source>
        <dbReference type="ARBA" id="ARBA00003416"/>
    </source>
</evidence>
<keyword evidence="4" id="KW-0233">DNA recombination</keyword>
<sequence length="399" mass="43556">MSLSVHSGIMRTMTALTALALLAALALGVVVGWLLHAARSGDRAARAEAQLAALRENEGQLRQALGAVSEDSARRHSGAIGEQVSRLVGPLQEAVGALARQVEHVERNRVHAYAGLTEQVEGMHRASQLLSTQTQQLVTALRAPQVRGRWGEIQLERVVELAGMVRHCDFDTQVTRDGVRPDLLVYLAGGKQIVVDAKVPFAAYLDAAQEEDVARRDQHLVRHARQVRTHVDQLSAKAYWESFDPTPEFVVLFVPGDPFLDAALAADSDLLEYAFARNVILATPTTLVALLRTIAHTWRQEALSKEAATIHQLGRELYQRIGVVGGHLDRLGSQLGKAVDSFNLTVASMESRVGVTARKLSELEIFDGEHPEVRPVDAWPRRVTPTDTSESDGPVDEAS</sequence>
<reference evidence="7 8" key="1">
    <citation type="journal article" date="2014" name="Genome Announc.">
        <title>Draft Genome Sequence of Propane- and Butane-Oxidizing Actinobacterium Rhodococcus ruber IEGM 231.</title>
        <authorList>
            <person name="Ivshina I.B."/>
            <person name="Kuyukina M.S."/>
            <person name="Krivoruchko A.V."/>
            <person name="Barbe V."/>
            <person name="Fischer C."/>
        </authorList>
    </citation>
    <scope>NUCLEOTIDE SEQUENCE [LARGE SCALE GENOMIC DNA]</scope>
</reference>
<feature type="compositionally biased region" description="Acidic residues" evidence="6">
    <location>
        <begin position="389"/>
        <end position="399"/>
    </location>
</feature>
<dbReference type="InterPro" id="IPR003798">
    <property type="entry name" value="DNA_recombination_RmuC"/>
</dbReference>
<dbReference type="AlphaFoldDB" id="A0A098BVA5"/>
<feature type="region of interest" description="Disordered" evidence="6">
    <location>
        <begin position="374"/>
        <end position="399"/>
    </location>
</feature>
<feature type="coiled-coil region" evidence="5">
    <location>
        <begin position="37"/>
        <end position="64"/>
    </location>
</feature>
<evidence type="ECO:0000256" key="5">
    <source>
        <dbReference type="SAM" id="Coils"/>
    </source>
</evidence>
<evidence type="ECO:0000256" key="3">
    <source>
        <dbReference type="ARBA" id="ARBA00023054"/>
    </source>
</evidence>
<dbReference type="GO" id="GO:0006310">
    <property type="term" value="P:DNA recombination"/>
    <property type="evidence" value="ECO:0007669"/>
    <property type="project" value="UniProtKB-KW"/>
</dbReference>
<dbReference type="PANTHER" id="PTHR30563">
    <property type="entry name" value="DNA RECOMBINATION PROTEIN RMUC"/>
    <property type="match status" value="1"/>
</dbReference>
<evidence type="ECO:0000256" key="6">
    <source>
        <dbReference type="SAM" id="MobiDB-lite"/>
    </source>
</evidence>
<protein>
    <submittedName>
        <fullName evidence="7">RmuC family DNA recombination protein</fullName>
    </submittedName>
</protein>
<evidence type="ECO:0000313" key="8">
    <source>
        <dbReference type="Proteomes" id="UP000042997"/>
    </source>
</evidence>